<name>A0A164PRR4_9CRUS</name>
<accession>A0A164PRR4</accession>
<reference evidence="1 2" key="1">
    <citation type="submission" date="2016-03" db="EMBL/GenBank/DDBJ databases">
        <title>EvidentialGene: Evidence-directed Construction of Genes on Genomes.</title>
        <authorList>
            <person name="Gilbert D.G."/>
            <person name="Choi J.-H."/>
            <person name="Mockaitis K."/>
            <person name="Colbourne J."/>
            <person name="Pfrender M."/>
        </authorList>
    </citation>
    <scope>NUCLEOTIDE SEQUENCE [LARGE SCALE GENOMIC DNA]</scope>
    <source>
        <strain evidence="1 2">Xinb3</strain>
        <tissue evidence="1">Complete organism</tissue>
    </source>
</reference>
<sequence>MISLQCLNRVGRRMLTVGISGITCGGKSSIANLLKSTFPRARFVCQDDFYFSCGDSKSQELDSIGHPNWDSLESIDMISMTRKVQEIIDEVSNEKLPTQNLLIIDGFLIFNYPPLAELCDLKYFLTLPFEECLARRRKRTSYNIPDQPSYFSDVAWPMYLLHLKEMQKLSFANEIQYLDGTASLHENLKRILKDIETYFDGV</sequence>
<comment type="caution">
    <text evidence="1">The sequence shown here is derived from an EMBL/GenBank/DDBJ whole genome shotgun (WGS) entry which is preliminary data.</text>
</comment>
<dbReference type="AlphaFoldDB" id="A0A164PRR4"/>
<dbReference type="InterPro" id="IPR027417">
    <property type="entry name" value="P-loop_NTPase"/>
</dbReference>
<organism evidence="1 2">
    <name type="scientific">Daphnia magna</name>
    <dbReference type="NCBI Taxonomy" id="35525"/>
    <lineage>
        <taxon>Eukaryota</taxon>
        <taxon>Metazoa</taxon>
        <taxon>Ecdysozoa</taxon>
        <taxon>Arthropoda</taxon>
        <taxon>Crustacea</taxon>
        <taxon>Branchiopoda</taxon>
        <taxon>Diplostraca</taxon>
        <taxon>Cladocera</taxon>
        <taxon>Anomopoda</taxon>
        <taxon>Daphniidae</taxon>
        <taxon>Daphnia</taxon>
    </lineage>
</organism>
<evidence type="ECO:0000313" key="1">
    <source>
        <dbReference type="EMBL" id="KZS07079.1"/>
    </source>
</evidence>
<dbReference type="OrthoDB" id="10041966at2759"/>
<dbReference type="STRING" id="35525.A0A164PRR4"/>
<dbReference type="CDD" id="cd02024">
    <property type="entry name" value="NRK1"/>
    <property type="match status" value="1"/>
</dbReference>
<dbReference type="Proteomes" id="UP000076858">
    <property type="component" value="Unassembled WGS sequence"/>
</dbReference>
<dbReference type="SUPFAM" id="SSF52540">
    <property type="entry name" value="P-loop containing nucleoside triphosphate hydrolases"/>
    <property type="match status" value="1"/>
</dbReference>
<protein>
    <submittedName>
        <fullName evidence="1">Nicotinamide riboside kinase 1</fullName>
    </submittedName>
</protein>
<dbReference type="PANTHER" id="PTHR10285">
    <property type="entry name" value="URIDINE KINASE"/>
    <property type="match status" value="1"/>
</dbReference>
<gene>
    <name evidence="1" type="ORF">APZ42_029258</name>
</gene>
<dbReference type="GO" id="GO:0016301">
    <property type="term" value="F:kinase activity"/>
    <property type="evidence" value="ECO:0007669"/>
    <property type="project" value="UniProtKB-KW"/>
</dbReference>
<evidence type="ECO:0000313" key="2">
    <source>
        <dbReference type="Proteomes" id="UP000076858"/>
    </source>
</evidence>
<keyword evidence="2" id="KW-1185">Reference proteome</keyword>
<dbReference type="EMBL" id="LRGB01002568">
    <property type="protein sequence ID" value="KZS07079.1"/>
    <property type="molecule type" value="Genomic_DNA"/>
</dbReference>
<dbReference type="Gene3D" id="3.40.50.300">
    <property type="entry name" value="P-loop containing nucleotide triphosphate hydrolases"/>
    <property type="match status" value="1"/>
</dbReference>
<proteinExistence type="predicted"/>
<keyword evidence="1" id="KW-0418">Kinase</keyword>
<keyword evidence="1" id="KW-0808">Transferase</keyword>